<reference evidence="2" key="2">
    <citation type="journal article" date="2015" name="Fish Shellfish Immunol.">
        <title>Early steps in the European eel (Anguilla anguilla)-Vibrio vulnificus interaction in the gills: Role of the RtxA13 toxin.</title>
        <authorList>
            <person name="Callol A."/>
            <person name="Pajuelo D."/>
            <person name="Ebbesson L."/>
            <person name="Teles M."/>
            <person name="MacKenzie S."/>
            <person name="Amaro C."/>
        </authorList>
    </citation>
    <scope>NUCLEOTIDE SEQUENCE</scope>
</reference>
<dbReference type="AlphaFoldDB" id="A0A0E9TVL2"/>
<sequence>MCGHHDRRHPSVHRGVHSGRGILLRRPRLR</sequence>
<proteinExistence type="predicted"/>
<reference evidence="2" key="1">
    <citation type="submission" date="2014-11" db="EMBL/GenBank/DDBJ databases">
        <authorList>
            <person name="Amaro Gonzalez C."/>
        </authorList>
    </citation>
    <scope>NUCLEOTIDE SEQUENCE</scope>
</reference>
<accession>A0A0E9TVL2</accession>
<organism evidence="2">
    <name type="scientific">Anguilla anguilla</name>
    <name type="common">European freshwater eel</name>
    <name type="synonym">Muraena anguilla</name>
    <dbReference type="NCBI Taxonomy" id="7936"/>
    <lineage>
        <taxon>Eukaryota</taxon>
        <taxon>Metazoa</taxon>
        <taxon>Chordata</taxon>
        <taxon>Craniata</taxon>
        <taxon>Vertebrata</taxon>
        <taxon>Euteleostomi</taxon>
        <taxon>Actinopterygii</taxon>
        <taxon>Neopterygii</taxon>
        <taxon>Teleostei</taxon>
        <taxon>Anguilliformes</taxon>
        <taxon>Anguillidae</taxon>
        <taxon>Anguilla</taxon>
    </lineage>
</organism>
<protein>
    <submittedName>
        <fullName evidence="2">Uncharacterized protein</fullName>
    </submittedName>
</protein>
<evidence type="ECO:0000256" key="1">
    <source>
        <dbReference type="SAM" id="MobiDB-lite"/>
    </source>
</evidence>
<feature type="region of interest" description="Disordered" evidence="1">
    <location>
        <begin position="1"/>
        <end position="30"/>
    </location>
</feature>
<dbReference type="EMBL" id="GBXM01051839">
    <property type="protein sequence ID" value="JAH56738.1"/>
    <property type="molecule type" value="Transcribed_RNA"/>
</dbReference>
<evidence type="ECO:0000313" key="2">
    <source>
        <dbReference type="EMBL" id="JAH56738.1"/>
    </source>
</evidence>
<name>A0A0E9TVL2_ANGAN</name>